<name>A0A644ZLS9_9ZZZZ</name>
<gene>
    <name evidence="2" type="ORF">SDC9_88529</name>
</gene>
<feature type="compositionally biased region" description="Basic and acidic residues" evidence="1">
    <location>
        <begin position="126"/>
        <end position="139"/>
    </location>
</feature>
<feature type="region of interest" description="Disordered" evidence="1">
    <location>
        <begin position="279"/>
        <end position="341"/>
    </location>
</feature>
<feature type="compositionally biased region" description="Low complexity" evidence="1">
    <location>
        <begin position="321"/>
        <end position="330"/>
    </location>
</feature>
<feature type="region of interest" description="Disordered" evidence="1">
    <location>
        <begin position="115"/>
        <end position="147"/>
    </location>
</feature>
<accession>A0A644ZLS9</accession>
<comment type="caution">
    <text evidence="2">The sequence shown here is derived from an EMBL/GenBank/DDBJ whole genome shotgun (WGS) entry which is preliminary data.</text>
</comment>
<feature type="compositionally biased region" description="Basic and acidic residues" evidence="1">
    <location>
        <begin position="387"/>
        <end position="396"/>
    </location>
</feature>
<feature type="region of interest" description="Disordered" evidence="1">
    <location>
        <begin position="529"/>
        <end position="551"/>
    </location>
</feature>
<sequence length="551" mass="58724">MRGVPGVHGHRGRLVRVEAGRVTGGAVGHEGAVPLRVEVADRGLAAGERRRALDHPALARLPGLGGGAAAVDQPLPDGGRGGVPLRHRRVVGEPAGGDQQHPLVQRRQVVTDRLAHPAHPPHRHERPGDAVDEDRHDRLGPQPAEQGLQRLHGTVVDVHPAREGQVDVGLLGVPDDGQRLLLVDRERAGLGVVVTDRGGGEADGEGRHQVVEEAVVVVRREDDDQRRVVLGGERVDGVERGVHPGTDLGGGRQFGGVQERAVGHGHEGERHVGSFENVGTRRYGRRGNGRRGCSPGPPRPDALRPVIGDPRLGGPAEQVNPRGRGQHQGLQPGGPLPEEVGHRLPHVLAGQPHHPGHHRGGDRGDELLVARRAGHPGQDAALDRGQGEIGHPDRQLGHLGQHPRWHQVQPGPGQRPLGDLAQRTDLLGGLRLLHVRVEHQLDVEPPQAVPGRVVHDRVEHHLDRVGRVAGAEVVHHRPRLLVRVADQGGEQRVLVLEVPVEGARVHPGLLLDHRQGGALVAAFGRDAPRRVEDPLPGGTGIGRGPGHACPS</sequence>
<feature type="region of interest" description="Disordered" evidence="1">
    <location>
        <begin position="387"/>
        <end position="418"/>
    </location>
</feature>
<proteinExistence type="predicted"/>
<dbReference type="AlphaFoldDB" id="A0A644ZLS9"/>
<dbReference type="EMBL" id="VSSQ01009520">
    <property type="protein sequence ID" value="MPM41869.1"/>
    <property type="molecule type" value="Genomic_DNA"/>
</dbReference>
<evidence type="ECO:0000256" key="1">
    <source>
        <dbReference type="SAM" id="MobiDB-lite"/>
    </source>
</evidence>
<organism evidence="2">
    <name type="scientific">bioreactor metagenome</name>
    <dbReference type="NCBI Taxonomy" id="1076179"/>
    <lineage>
        <taxon>unclassified sequences</taxon>
        <taxon>metagenomes</taxon>
        <taxon>ecological metagenomes</taxon>
    </lineage>
</organism>
<protein>
    <submittedName>
        <fullName evidence="2">Uncharacterized protein</fullName>
    </submittedName>
</protein>
<reference evidence="2" key="1">
    <citation type="submission" date="2019-08" db="EMBL/GenBank/DDBJ databases">
        <authorList>
            <person name="Kucharzyk K."/>
            <person name="Murdoch R.W."/>
            <person name="Higgins S."/>
            <person name="Loffler F."/>
        </authorList>
    </citation>
    <scope>NUCLEOTIDE SEQUENCE</scope>
</reference>
<evidence type="ECO:0000313" key="2">
    <source>
        <dbReference type="EMBL" id="MPM41869.1"/>
    </source>
</evidence>